<keyword evidence="9 20" id="KW-1133">Transmembrane helix</keyword>
<feature type="transmembrane region" description="Helical" evidence="20">
    <location>
        <begin position="431"/>
        <end position="450"/>
    </location>
</feature>
<feature type="transmembrane region" description="Helical" evidence="20">
    <location>
        <begin position="162"/>
        <end position="181"/>
    </location>
</feature>
<keyword evidence="13" id="KW-1208">Phospholipid metabolism</keyword>
<evidence type="ECO:0000256" key="7">
    <source>
        <dbReference type="ARBA" id="ARBA00022692"/>
    </source>
</evidence>
<organism evidence="21 22">
    <name type="scientific">Diploscapter pachys</name>
    <dbReference type="NCBI Taxonomy" id="2018661"/>
    <lineage>
        <taxon>Eukaryota</taxon>
        <taxon>Metazoa</taxon>
        <taxon>Ecdysozoa</taxon>
        <taxon>Nematoda</taxon>
        <taxon>Chromadorea</taxon>
        <taxon>Rhabditida</taxon>
        <taxon>Rhabditina</taxon>
        <taxon>Rhabditomorpha</taxon>
        <taxon>Rhabditoidea</taxon>
        <taxon>Rhabditidae</taxon>
        <taxon>Diploscapter</taxon>
    </lineage>
</organism>
<dbReference type="Proteomes" id="UP000218231">
    <property type="component" value="Unassembled WGS sequence"/>
</dbReference>
<dbReference type="AlphaFoldDB" id="A0A2A2K448"/>
<keyword evidence="7 20" id="KW-0812">Transmembrane</keyword>
<evidence type="ECO:0000256" key="11">
    <source>
        <dbReference type="ARBA" id="ARBA00023136"/>
    </source>
</evidence>
<gene>
    <name evidence="21" type="ORF">WR25_23660</name>
</gene>
<feature type="transmembrane region" description="Helical" evidence="20">
    <location>
        <begin position="243"/>
        <end position="261"/>
    </location>
</feature>
<feature type="compositionally biased region" description="Basic and acidic residues" evidence="19">
    <location>
        <begin position="459"/>
        <end position="471"/>
    </location>
</feature>
<protein>
    <recommendedName>
        <fullName evidence="18">Lysophospholipid acyltransferase 5</fullName>
        <ecNumber evidence="16">2.3.1.23</ecNumber>
        <ecNumber evidence="17">2.3.1.n6</ecNumber>
    </recommendedName>
</protein>
<evidence type="ECO:0000313" key="21">
    <source>
        <dbReference type="EMBL" id="PAV68757.1"/>
    </source>
</evidence>
<dbReference type="PANTHER" id="PTHR13906:SF14">
    <property type="entry name" value="LYSOPHOSPHOLIPID ACYLTRANSFERASE 5"/>
    <property type="match status" value="1"/>
</dbReference>
<feature type="compositionally biased region" description="Basic and acidic residues" evidence="19">
    <location>
        <begin position="488"/>
        <end position="500"/>
    </location>
</feature>
<dbReference type="EMBL" id="LIAE01009693">
    <property type="protein sequence ID" value="PAV68757.1"/>
    <property type="molecule type" value="Genomic_DNA"/>
</dbReference>
<feature type="transmembrane region" description="Helical" evidence="20">
    <location>
        <begin position="45"/>
        <end position="60"/>
    </location>
</feature>
<evidence type="ECO:0000256" key="10">
    <source>
        <dbReference type="ARBA" id="ARBA00023098"/>
    </source>
</evidence>
<proteinExistence type="inferred from homology"/>
<comment type="caution">
    <text evidence="21">The sequence shown here is derived from an EMBL/GenBank/DDBJ whole genome shotgun (WGS) entry which is preliminary data.</text>
</comment>
<comment type="pathway">
    <text evidence="15">Phospholipid metabolism.</text>
</comment>
<feature type="region of interest" description="Disordered" evidence="19">
    <location>
        <begin position="457"/>
        <end position="500"/>
    </location>
</feature>
<comment type="pathway">
    <text evidence="3">Lipid metabolism; phospholipid metabolism.</text>
</comment>
<comment type="similarity">
    <text evidence="4">Belongs to the membrane-bound acyltransferase family.</text>
</comment>
<comment type="subcellular location">
    <subcellularLocation>
        <location evidence="2">Endoplasmic reticulum</location>
    </subcellularLocation>
    <subcellularLocation>
        <location evidence="1">Membrane</location>
        <topology evidence="1">Multi-pass membrane protein</topology>
    </subcellularLocation>
</comment>
<dbReference type="PANTHER" id="PTHR13906">
    <property type="entry name" value="PORCUPINE"/>
    <property type="match status" value="1"/>
</dbReference>
<evidence type="ECO:0000256" key="16">
    <source>
        <dbReference type="ARBA" id="ARBA00026120"/>
    </source>
</evidence>
<accession>A0A2A2K448</accession>
<feature type="transmembrane region" description="Helical" evidence="20">
    <location>
        <begin position="396"/>
        <end position="419"/>
    </location>
</feature>
<evidence type="ECO:0000256" key="12">
    <source>
        <dbReference type="ARBA" id="ARBA00023209"/>
    </source>
</evidence>
<evidence type="ECO:0000256" key="2">
    <source>
        <dbReference type="ARBA" id="ARBA00004240"/>
    </source>
</evidence>
<feature type="transmembrane region" description="Helical" evidence="20">
    <location>
        <begin position="20"/>
        <end position="38"/>
    </location>
</feature>
<keyword evidence="22" id="KW-1185">Reference proteome</keyword>
<dbReference type="OrthoDB" id="5974730at2759"/>
<dbReference type="EC" id="2.3.1.n6" evidence="17"/>
<dbReference type="InterPro" id="IPR004299">
    <property type="entry name" value="MBOAT_fam"/>
</dbReference>
<dbReference type="Pfam" id="PF03062">
    <property type="entry name" value="MBOAT"/>
    <property type="match status" value="1"/>
</dbReference>
<evidence type="ECO:0000256" key="19">
    <source>
        <dbReference type="SAM" id="MobiDB-lite"/>
    </source>
</evidence>
<sequence length="500" mass="57312">MGVVGLLANATNTREDALRLLLAVLACYPLAIFHRSFLAKKSAQVQHVAFIAIGIALYVFQYGWSVIHPCLSILAAWGITNFIAGTQLSIIAAHAAFLGHLLLGYWFTESDSYDINWTTPQCILTLRFIGMVMDVYDGFHYEMIKPDMKKTAIRDAPGMLEIAAYAFFFCGSVVGPQFTLAHFRQFVNGHHLDENQNPRKSALMPSLGRFVAGVTYCVIYQWSCVWIPTPEWFQSAEFLNMSFFWRWTWVMIWFRLTLYRYPAMWLMGEGSAILSGIGYNGKNENGEDRWDAVRDIHIWKFETGHDFSSVVMSFNCGTNTFARNHIFRRLRWLNSKFGAHLVTLMYLAIWHGYHLGYFILFFYELSCMVAQEQLYSLIERTPGWSQLISQAYMRPVVIIFGHLVVKYSMGFIFLTFGLIKTREWIAPIGSLYYAGFIFYLVIWPISYQILKRNLPRKKTKEDSIGGNKDKSTAAAVPSNEIMASNEKGGSKESQETKKEL</sequence>
<evidence type="ECO:0000256" key="17">
    <source>
        <dbReference type="ARBA" id="ARBA00038923"/>
    </source>
</evidence>
<keyword evidence="8" id="KW-0256">Endoplasmic reticulum</keyword>
<dbReference type="GO" id="GO:0047184">
    <property type="term" value="F:1-acylglycerophosphocholine O-acyltransferase activity"/>
    <property type="evidence" value="ECO:0007669"/>
    <property type="project" value="UniProtKB-EC"/>
</dbReference>
<keyword evidence="6" id="KW-0808">Transferase</keyword>
<dbReference type="InterPro" id="IPR049941">
    <property type="entry name" value="LPLAT_7/PORCN-like"/>
</dbReference>
<feature type="transmembrane region" description="Helical" evidence="20">
    <location>
        <begin position="202"/>
        <end position="223"/>
    </location>
</feature>
<dbReference type="GO" id="GO:0071617">
    <property type="term" value="F:lysophospholipid acyltransferase activity"/>
    <property type="evidence" value="ECO:0007669"/>
    <property type="project" value="TreeGrafter"/>
</dbReference>
<evidence type="ECO:0000256" key="8">
    <source>
        <dbReference type="ARBA" id="ARBA00022824"/>
    </source>
</evidence>
<name>A0A2A2K448_9BILA</name>
<evidence type="ECO:0000256" key="3">
    <source>
        <dbReference type="ARBA" id="ARBA00005074"/>
    </source>
</evidence>
<keyword evidence="11 20" id="KW-0472">Membrane</keyword>
<dbReference type="EC" id="2.3.1.23" evidence="16"/>
<reference evidence="21 22" key="1">
    <citation type="journal article" date="2017" name="Curr. Biol.">
        <title>Genome architecture and evolution of a unichromosomal asexual nematode.</title>
        <authorList>
            <person name="Fradin H."/>
            <person name="Zegar C."/>
            <person name="Gutwein M."/>
            <person name="Lucas J."/>
            <person name="Kovtun M."/>
            <person name="Corcoran D."/>
            <person name="Baugh L.R."/>
            <person name="Kiontke K."/>
            <person name="Gunsalus K."/>
            <person name="Fitch D.H."/>
            <person name="Piano F."/>
        </authorList>
    </citation>
    <scope>NUCLEOTIDE SEQUENCE [LARGE SCALE GENOMIC DNA]</scope>
    <source>
        <strain evidence="21">PF1309</strain>
    </source>
</reference>
<evidence type="ECO:0000256" key="6">
    <source>
        <dbReference type="ARBA" id="ARBA00022679"/>
    </source>
</evidence>
<evidence type="ECO:0000256" key="18">
    <source>
        <dbReference type="ARBA" id="ARBA00039721"/>
    </source>
</evidence>
<evidence type="ECO:0000256" key="4">
    <source>
        <dbReference type="ARBA" id="ARBA00010323"/>
    </source>
</evidence>
<keyword evidence="10" id="KW-0443">Lipid metabolism</keyword>
<evidence type="ECO:0000256" key="14">
    <source>
        <dbReference type="ARBA" id="ARBA00023315"/>
    </source>
</evidence>
<dbReference type="GO" id="GO:0016020">
    <property type="term" value="C:membrane"/>
    <property type="evidence" value="ECO:0007669"/>
    <property type="project" value="UniProtKB-SubCell"/>
</dbReference>
<evidence type="ECO:0000256" key="9">
    <source>
        <dbReference type="ARBA" id="ARBA00022989"/>
    </source>
</evidence>
<evidence type="ECO:0000313" key="22">
    <source>
        <dbReference type="Proteomes" id="UP000218231"/>
    </source>
</evidence>
<keyword evidence="12" id="KW-0594">Phospholipid biosynthesis</keyword>
<evidence type="ECO:0000256" key="1">
    <source>
        <dbReference type="ARBA" id="ARBA00004141"/>
    </source>
</evidence>
<evidence type="ECO:0000256" key="20">
    <source>
        <dbReference type="SAM" id="Phobius"/>
    </source>
</evidence>
<evidence type="ECO:0000256" key="13">
    <source>
        <dbReference type="ARBA" id="ARBA00023264"/>
    </source>
</evidence>
<evidence type="ECO:0000256" key="15">
    <source>
        <dbReference type="ARBA" id="ARBA00025707"/>
    </source>
</evidence>
<dbReference type="GO" id="GO:0005783">
    <property type="term" value="C:endoplasmic reticulum"/>
    <property type="evidence" value="ECO:0007669"/>
    <property type="project" value="UniProtKB-SubCell"/>
</dbReference>
<dbReference type="GO" id="GO:0030258">
    <property type="term" value="P:lipid modification"/>
    <property type="evidence" value="ECO:0007669"/>
    <property type="project" value="TreeGrafter"/>
</dbReference>
<feature type="transmembrane region" description="Helical" evidence="20">
    <location>
        <begin position="91"/>
        <end position="108"/>
    </location>
</feature>
<evidence type="ECO:0000256" key="5">
    <source>
        <dbReference type="ARBA" id="ARBA00022516"/>
    </source>
</evidence>
<dbReference type="STRING" id="2018661.A0A2A2K448"/>
<dbReference type="GO" id="GO:0006656">
    <property type="term" value="P:phosphatidylcholine biosynthetic process"/>
    <property type="evidence" value="ECO:0007669"/>
    <property type="project" value="TreeGrafter"/>
</dbReference>
<keyword evidence="5" id="KW-0444">Lipid biosynthesis</keyword>
<keyword evidence="14" id="KW-0012">Acyltransferase</keyword>